<feature type="compositionally biased region" description="Basic and acidic residues" evidence="1">
    <location>
        <begin position="57"/>
        <end position="69"/>
    </location>
</feature>
<evidence type="ECO:0000313" key="4">
    <source>
        <dbReference type="Proteomes" id="UP000789706"/>
    </source>
</evidence>
<dbReference type="SUPFAM" id="SSF54001">
    <property type="entry name" value="Cysteine proteinases"/>
    <property type="match status" value="1"/>
</dbReference>
<evidence type="ECO:0000256" key="1">
    <source>
        <dbReference type="SAM" id="MobiDB-lite"/>
    </source>
</evidence>
<reference evidence="3" key="1">
    <citation type="submission" date="2021-06" db="EMBL/GenBank/DDBJ databases">
        <authorList>
            <person name="Kallberg Y."/>
            <person name="Tangrot J."/>
            <person name="Rosling A."/>
        </authorList>
    </citation>
    <scope>NUCLEOTIDE SEQUENCE</scope>
    <source>
        <strain evidence="3">AZ414A</strain>
    </source>
</reference>
<gene>
    <name evidence="3" type="ORF">DEBURN_LOCUS10586</name>
</gene>
<dbReference type="PROSITE" id="PS50802">
    <property type="entry name" value="OTU"/>
    <property type="match status" value="1"/>
</dbReference>
<proteinExistence type="predicted"/>
<dbReference type="InterPro" id="IPR003323">
    <property type="entry name" value="OTU_dom"/>
</dbReference>
<dbReference type="Gene3D" id="3.90.70.80">
    <property type="match status" value="1"/>
</dbReference>
<organism evidence="3 4">
    <name type="scientific">Diversispora eburnea</name>
    <dbReference type="NCBI Taxonomy" id="1213867"/>
    <lineage>
        <taxon>Eukaryota</taxon>
        <taxon>Fungi</taxon>
        <taxon>Fungi incertae sedis</taxon>
        <taxon>Mucoromycota</taxon>
        <taxon>Glomeromycotina</taxon>
        <taxon>Glomeromycetes</taxon>
        <taxon>Diversisporales</taxon>
        <taxon>Diversisporaceae</taxon>
        <taxon>Diversispora</taxon>
    </lineage>
</organism>
<dbReference type="Proteomes" id="UP000789706">
    <property type="component" value="Unassembled WGS sequence"/>
</dbReference>
<dbReference type="Pfam" id="PF02338">
    <property type="entry name" value="OTU"/>
    <property type="match status" value="1"/>
</dbReference>
<dbReference type="AlphaFoldDB" id="A0A9N9D4C3"/>
<comment type="caution">
    <text evidence="3">The sequence shown here is derived from an EMBL/GenBank/DDBJ whole genome shotgun (WGS) entry which is preliminary data.</text>
</comment>
<evidence type="ECO:0000259" key="2">
    <source>
        <dbReference type="PROSITE" id="PS50802"/>
    </source>
</evidence>
<evidence type="ECO:0000313" key="3">
    <source>
        <dbReference type="EMBL" id="CAG8626459.1"/>
    </source>
</evidence>
<name>A0A9N9D4C3_9GLOM</name>
<dbReference type="OrthoDB" id="415023at2759"/>
<dbReference type="InterPro" id="IPR038765">
    <property type="entry name" value="Papain-like_cys_pep_sf"/>
</dbReference>
<sequence length="271" mass="31607">MAEPKIEETLEEITLRHKKELKELNSQITALKKTATKGDKKRKKEVQIEVEKLEKEFRSRQQNELELFKSTKPIAKENSSNNNNDTLDSKPKNLEERNEDNLDDDITDITDKLLARLDSMRIEDEKKAPIQTAKLAEMQREAEEESKNQVNLKEVESNAIKEMATKMGFTVKEISHKDIRKNTAMYMRNNTDDFMPFFSNTQDGNLFSLEQFQNYCDNLENTALWGGEIEIRAISQIYEIPIHVIQMNSPVLKMFDEKYPDKEPIIISYPL</sequence>
<feature type="compositionally biased region" description="Basic and acidic residues" evidence="1">
    <location>
        <begin position="87"/>
        <end position="100"/>
    </location>
</feature>
<feature type="region of interest" description="Disordered" evidence="1">
    <location>
        <begin position="57"/>
        <end position="103"/>
    </location>
</feature>
<accession>A0A9N9D4C3</accession>
<dbReference type="EMBL" id="CAJVPK010003374">
    <property type="protein sequence ID" value="CAG8626459.1"/>
    <property type="molecule type" value="Genomic_DNA"/>
</dbReference>
<keyword evidence="4" id="KW-1185">Reference proteome</keyword>
<dbReference type="CDD" id="cd22748">
    <property type="entry name" value="OTU_OTUD6-like"/>
    <property type="match status" value="1"/>
</dbReference>
<feature type="domain" description="OTU" evidence="2">
    <location>
        <begin position="169"/>
        <end position="265"/>
    </location>
</feature>
<protein>
    <submittedName>
        <fullName evidence="3">2240_t:CDS:1</fullName>
    </submittedName>
</protein>